<dbReference type="CDD" id="cd15831">
    <property type="entry name" value="BTAD"/>
    <property type="match status" value="1"/>
</dbReference>
<dbReference type="SUPFAM" id="SSF52540">
    <property type="entry name" value="P-loop containing nucleoside triphosphate hydrolases"/>
    <property type="match status" value="1"/>
</dbReference>
<dbReference type="Pfam" id="PF00486">
    <property type="entry name" value="Trans_reg_C"/>
    <property type="match status" value="1"/>
</dbReference>
<feature type="DNA-binding region" description="OmpR/PhoB-type" evidence="5">
    <location>
        <begin position="1"/>
        <end position="91"/>
    </location>
</feature>
<evidence type="ECO:0000313" key="9">
    <source>
        <dbReference type="Proteomes" id="UP000215199"/>
    </source>
</evidence>
<dbReference type="SMART" id="SM00862">
    <property type="entry name" value="Trans_reg_C"/>
    <property type="match status" value="1"/>
</dbReference>
<name>A0A229T1D1_9PSEU</name>
<keyword evidence="6" id="KW-0812">Transmembrane</keyword>
<dbReference type="PANTHER" id="PTHR35807:SF1">
    <property type="entry name" value="TRANSCRIPTIONAL REGULATOR REDD"/>
    <property type="match status" value="1"/>
</dbReference>
<dbReference type="SUPFAM" id="SSF48452">
    <property type="entry name" value="TPR-like"/>
    <property type="match status" value="1"/>
</dbReference>
<dbReference type="OrthoDB" id="419058at2"/>
<evidence type="ECO:0000256" key="4">
    <source>
        <dbReference type="ARBA" id="ARBA00023163"/>
    </source>
</evidence>
<feature type="transmembrane region" description="Helical" evidence="6">
    <location>
        <begin position="689"/>
        <end position="707"/>
    </location>
</feature>
<dbReference type="SUPFAM" id="SSF46894">
    <property type="entry name" value="C-terminal effector domain of the bipartite response regulators"/>
    <property type="match status" value="1"/>
</dbReference>
<keyword evidence="2" id="KW-0805">Transcription regulation</keyword>
<dbReference type="PROSITE" id="PS51755">
    <property type="entry name" value="OMPR_PHOB"/>
    <property type="match status" value="1"/>
</dbReference>
<dbReference type="InterPro" id="IPR011990">
    <property type="entry name" value="TPR-like_helical_dom_sf"/>
</dbReference>
<evidence type="ECO:0000256" key="5">
    <source>
        <dbReference type="PROSITE-ProRule" id="PRU01091"/>
    </source>
</evidence>
<evidence type="ECO:0000256" key="6">
    <source>
        <dbReference type="SAM" id="Phobius"/>
    </source>
</evidence>
<evidence type="ECO:0000256" key="2">
    <source>
        <dbReference type="ARBA" id="ARBA00023015"/>
    </source>
</evidence>
<dbReference type="InterPro" id="IPR007111">
    <property type="entry name" value="NACHT_NTPase"/>
</dbReference>
<evidence type="ECO:0000256" key="1">
    <source>
        <dbReference type="ARBA" id="ARBA00005820"/>
    </source>
</evidence>
<dbReference type="InterPro" id="IPR027417">
    <property type="entry name" value="P-loop_NTPase"/>
</dbReference>
<dbReference type="PANTHER" id="PTHR35807">
    <property type="entry name" value="TRANSCRIPTIONAL REGULATOR REDD-RELATED"/>
    <property type="match status" value="1"/>
</dbReference>
<dbReference type="Pfam" id="PF05729">
    <property type="entry name" value="NACHT"/>
    <property type="match status" value="1"/>
</dbReference>
<dbReference type="SMART" id="SM01043">
    <property type="entry name" value="BTAD"/>
    <property type="match status" value="1"/>
</dbReference>
<keyword evidence="4" id="KW-0804">Transcription</keyword>
<organism evidence="8 9">
    <name type="scientific">Amycolatopsis vastitatis</name>
    <dbReference type="NCBI Taxonomy" id="1905142"/>
    <lineage>
        <taxon>Bacteria</taxon>
        <taxon>Bacillati</taxon>
        <taxon>Actinomycetota</taxon>
        <taxon>Actinomycetes</taxon>
        <taxon>Pseudonocardiales</taxon>
        <taxon>Pseudonocardiaceae</taxon>
        <taxon>Amycolatopsis</taxon>
    </lineage>
</organism>
<feature type="domain" description="OmpR/PhoB-type" evidence="7">
    <location>
        <begin position="1"/>
        <end position="91"/>
    </location>
</feature>
<dbReference type="Pfam" id="PF03704">
    <property type="entry name" value="BTAD"/>
    <property type="match status" value="1"/>
</dbReference>
<dbReference type="Gene3D" id="1.10.10.10">
    <property type="entry name" value="Winged helix-like DNA-binding domain superfamily/Winged helix DNA-binding domain"/>
    <property type="match status" value="1"/>
</dbReference>
<dbReference type="GO" id="GO:0006355">
    <property type="term" value="P:regulation of DNA-templated transcription"/>
    <property type="evidence" value="ECO:0007669"/>
    <property type="project" value="InterPro"/>
</dbReference>
<dbReference type="InterPro" id="IPR051677">
    <property type="entry name" value="AfsR-DnrI-RedD_regulator"/>
</dbReference>
<dbReference type="InterPro" id="IPR001867">
    <property type="entry name" value="OmpR/PhoB-type_DNA-bd"/>
</dbReference>
<keyword evidence="9" id="KW-1185">Reference proteome</keyword>
<feature type="transmembrane region" description="Helical" evidence="6">
    <location>
        <begin position="781"/>
        <end position="800"/>
    </location>
</feature>
<evidence type="ECO:0000259" key="7">
    <source>
        <dbReference type="PROSITE" id="PS51755"/>
    </source>
</evidence>
<dbReference type="GO" id="GO:0000160">
    <property type="term" value="P:phosphorelay signal transduction system"/>
    <property type="evidence" value="ECO:0007669"/>
    <property type="project" value="InterPro"/>
</dbReference>
<dbReference type="GO" id="GO:0003677">
    <property type="term" value="F:DNA binding"/>
    <property type="evidence" value="ECO:0007669"/>
    <property type="project" value="UniProtKB-UniRule"/>
</dbReference>
<dbReference type="Gene3D" id="3.40.50.300">
    <property type="entry name" value="P-loop containing nucleotide triphosphate hydrolases"/>
    <property type="match status" value="1"/>
</dbReference>
<accession>A0A229T1D1</accession>
<keyword evidence="6" id="KW-1133">Transmembrane helix</keyword>
<protein>
    <submittedName>
        <fullName evidence="8">AfsR family transcriptional regulator</fullName>
    </submittedName>
</protein>
<dbReference type="Gene3D" id="1.25.40.10">
    <property type="entry name" value="Tetratricopeptide repeat domain"/>
    <property type="match status" value="1"/>
</dbReference>
<dbReference type="InterPro" id="IPR016032">
    <property type="entry name" value="Sig_transdc_resp-reg_C-effctor"/>
</dbReference>
<dbReference type="AlphaFoldDB" id="A0A229T1D1"/>
<sequence length="920" mass="99849">MDFRVLGTLEVWTDAGRVTLPSPRHQRVLAALLLAPNSVVSIARLADAVWHDEPPMTATKQIRNCVSVLRERLGRERDFIVTDGPGYRLSIVDDELDAIRFQRGMAVAQQFAAENSLRRAVDTARDALRLWRGPALDGLDAVALAGPITKLNEQRYNAVEACAEWQLQLGEHQAVVEELGELVALHPLRERMHRQLMAALDGCSRPADALAVFSALRARLVDELGVEPGPELRAQQARILAGARGKPSPATGVTPVAADRVPRQLAAAVARQWTAEVELRSLNRPEPVPLTWRSTGRPVTAGAALPRRDVASRGERLVFSGDLRDVVAKFRQVPSRQLVVLGDPGAGKSVLAMLFTLGLLADRCEGEPVPVLLPLASWNPHREHLWQWLATKLVEDYPGLGNKAVYGADAATRLVSDRKIVPVLDGLDEIPPALHAAAIDALDRAVADGSPLVVTCRATEYEQAVTQSGSVIARAAVVEIEPVEAEAAIEFLTARTRAGETRWQPVEQRLRRQPDSPLALALRTPLMVDLARTAYAHPKTDPGELCDTDRFGGPELIEDHLLDAYLPASYTHRPTPPAPHGRPVTPRTYDPQQAERWLRFLARRLQDQQTRDLAWWRLDRLMPRHVAGRYLGLPPALLFAATGWVAAGPIAGLVYGLSFGLAGWLAHTIGERPGPLRVELRFHRTTSRFLRRFLAGAVAVSLLALGWSLSPPVIALLAVVFGLGIAPHVWLDTPIDAGTVTSPATVLRSDRTAALAYTLSFMMCMGPFWGIAFALTNETRFLTVLGGSFDLVLALATGLASGLLGRFMLGTAGSIAYGLAGAVVGGQELPRATSATQAVIAGILFGLAVGLAVCLARAWGAFTMMRLLLAARGHLPWHLMGFLADAHRRGVLRQVGGVYQFRHARLQARLAGRTEPTAHS</sequence>
<dbReference type="EMBL" id="NMUL01000027">
    <property type="protein sequence ID" value="OXM64711.1"/>
    <property type="molecule type" value="Genomic_DNA"/>
</dbReference>
<dbReference type="InterPro" id="IPR005158">
    <property type="entry name" value="BTAD"/>
</dbReference>
<proteinExistence type="inferred from homology"/>
<dbReference type="InterPro" id="IPR036388">
    <property type="entry name" value="WH-like_DNA-bd_sf"/>
</dbReference>
<feature type="transmembrane region" description="Helical" evidence="6">
    <location>
        <begin position="838"/>
        <end position="859"/>
    </location>
</feature>
<dbReference type="Proteomes" id="UP000215199">
    <property type="component" value="Unassembled WGS sequence"/>
</dbReference>
<gene>
    <name evidence="8" type="ORF">CF165_26110</name>
</gene>
<comment type="caution">
    <text evidence="8">The sequence shown here is derived from an EMBL/GenBank/DDBJ whole genome shotgun (WGS) entry which is preliminary data.</text>
</comment>
<feature type="transmembrane region" description="Helical" evidence="6">
    <location>
        <begin position="807"/>
        <end position="826"/>
    </location>
</feature>
<reference evidence="9" key="1">
    <citation type="submission" date="2017-07" db="EMBL/GenBank/DDBJ databases">
        <title>Comparative genome mining reveals phylogenetic distribution patterns of secondary metabolites in Amycolatopsis.</title>
        <authorList>
            <person name="Adamek M."/>
            <person name="Alanjary M."/>
            <person name="Sales-Ortells H."/>
            <person name="Goodfellow M."/>
            <person name="Bull A.T."/>
            <person name="Kalinowski J."/>
            <person name="Ziemert N."/>
        </authorList>
    </citation>
    <scope>NUCLEOTIDE SEQUENCE [LARGE SCALE GENOMIC DNA]</scope>
    <source>
        <strain evidence="9">H5</strain>
    </source>
</reference>
<evidence type="ECO:0000313" key="8">
    <source>
        <dbReference type="EMBL" id="OXM64711.1"/>
    </source>
</evidence>
<keyword evidence="3 5" id="KW-0238">DNA-binding</keyword>
<evidence type="ECO:0000256" key="3">
    <source>
        <dbReference type="ARBA" id="ARBA00023125"/>
    </source>
</evidence>
<feature type="transmembrane region" description="Helical" evidence="6">
    <location>
        <begin position="752"/>
        <end position="775"/>
    </location>
</feature>
<comment type="similarity">
    <text evidence="1">Belongs to the AfsR/DnrI/RedD regulatory family.</text>
</comment>
<keyword evidence="6" id="KW-0472">Membrane</keyword>